<dbReference type="AlphaFoldDB" id="A0A1I5S9E7"/>
<evidence type="ECO:0000313" key="3">
    <source>
        <dbReference type="Proteomes" id="UP000198727"/>
    </source>
</evidence>
<proteinExistence type="predicted"/>
<evidence type="ECO:0000313" key="2">
    <source>
        <dbReference type="EMBL" id="SFP67335.1"/>
    </source>
</evidence>
<dbReference type="STRING" id="587909.SAMN05421810_10358"/>
<gene>
    <name evidence="2" type="ORF">SAMN05421810_10358</name>
</gene>
<reference evidence="3" key="1">
    <citation type="submission" date="2016-10" db="EMBL/GenBank/DDBJ databases">
        <authorList>
            <person name="Varghese N."/>
            <person name="Submissions S."/>
        </authorList>
    </citation>
    <scope>NUCLEOTIDE SEQUENCE [LARGE SCALE GENOMIC DNA]</scope>
    <source>
        <strain evidence="3">CGMCC 4.5579</strain>
    </source>
</reference>
<feature type="transmembrane region" description="Helical" evidence="1">
    <location>
        <begin position="6"/>
        <end position="23"/>
    </location>
</feature>
<sequence>MACWQALSIVIAGVVLLVVVEMLRRRKLREKYAGMRLVVALGVPVSS</sequence>
<organism evidence="2 3">
    <name type="scientific">Amycolatopsis arida</name>
    <dbReference type="NCBI Taxonomy" id="587909"/>
    <lineage>
        <taxon>Bacteria</taxon>
        <taxon>Bacillati</taxon>
        <taxon>Actinomycetota</taxon>
        <taxon>Actinomycetes</taxon>
        <taxon>Pseudonocardiales</taxon>
        <taxon>Pseudonocardiaceae</taxon>
        <taxon>Amycolatopsis</taxon>
    </lineage>
</organism>
<keyword evidence="1" id="KW-1133">Transmembrane helix</keyword>
<protein>
    <submittedName>
        <fullName evidence="2">Uncharacterized protein</fullName>
    </submittedName>
</protein>
<accession>A0A1I5S9E7</accession>
<keyword evidence="1" id="KW-0472">Membrane</keyword>
<evidence type="ECO:0000256" key="1">
    <source>
        <dbReference type="SAM" id="Phobius"/>
    </source>
</evidence>
<dbReference type="EMBL" id="FOWW01000003">
    <property type="protein sequence ID" value="SFP67335.1"/>
    <property type="molecule type" value="Genomic_DNA"/>
</dbReference>
<dbReference type="Proteomes" id="UP000198727">
    <property type="component" value="Unassembled WGS sequence"/>
</dbReference>
<keyword evidence="3" id="KW-1185">Reference proteome</keyword>
<name>A0A1I5S9E7_9PSEU</name>
<keyword evidence="1" id="KW-0812">Transmembrane</keyword>